<proteinExistence type="predicted"/>
<dbReference type="EMBL" id="CP009621">
    <property type="protein sequence ID" value="AKD02014.1"/>
    <property type="molecule type" value="Genomic_DNA"/>
</dbReference>
<accession>A0A0E3ZE02</accession>
<feature type="transmembrane region" description="Helical" evidence="1">
    <location>
        <begin position="149"/>
        <end position="167"/>
    </location>
</feature>
<dbReference type="RefSeq" id="WP_046308723.1">
    <property type="nucleotide sequence ID" value="NZ_CBCSCY010000020.1"/>
</dbReference>
<dbReference type="HOGENOM" id="CLU_1584993_0_0_10"/>
<evidence type="ECO:0000313" key="3">
    <source>
        <dbReference type="Proteomes" id="UP000033109"/>
    </source>
</evidence>
<dbReference type="KEGG" id="pko:PKOR_01240"/>
<keyword evidence="3" id="KW-1185">Reference proteome</keyword>
<evidence type="ECO:0000256" key="1">
    <source>
        <dbReference type="SAM" id="Phobius"/>
    </source>
</evidence>
<reference evidence="2 3" key="1">
    <citation type="journal article" date="2015" name="Sci. Rep.">
        <title>Unraveling adaptation of Pontibacter korlensis to radiation and infertility in desert through complete genome and comparative transcriptomic analysis.</title>
        <authorList>
            <person name="Dai J."/>
            <person name="Dai W."/>
            <person name="Qiu C."/>
            <person name="Yang Z."/>
            <person name="Zhang Y."/>
            <person name="Zhou M."/>
            <person name="Zhang L."/>
            <person name="Fang C."/>
            <person name="Gao Q."/>
            <person name="Yang Q."/>
            <person name="Li X."/>
            <person name="Wang Z."/>
            <person name="Wang Z."/>
            <person name="Jia Z."/>
            <person name="Chen X."/>
        </authorList>
    </citation>
    <scope>NUCLEOTIDE SEQUENCE [LARGE SCALE GENOMIC DNA]</scope>
    <source>
        <strain evidence="2 3">X14-1T</strain>
    </source>
</reference>
<keyword evidence="1" id="KW-0472">Membrane</keyword>
<evidence type="ECO:0000313" key="2">
    <source>
        <dbReference type="EMBL" id="AKD02014.1"/>
    </source>
</evidence>
<dbReference type="Proteomes" id="UP000033109">
    <property type="component" value="Chromosome"/>
</dbReference>
<protein>
    <submittedName>
        <fullName evidence="2">Uncharacterized protein</fullName>
    </submittedName>
</protein>
<keyword evidence="1" id="KW-1133">Transmembrane helix</keyword>
<keyword evidence="1" id="KW-0812">Transmembrane</keyword>
<dbReference type="PATRIC" id="fig|400092.3.peg.280"/>
<dbReference type="AlphaFoldDB" id="A0A0E3ZE02"/>
<dbReference type="OrthoDB" id="852658at2"/>
<sequence length="168" mass="19374">METIPWKQPKLFSKHYVFGSALAPIARLTFTGTWSNDALYTSETTSYFLKMRSSFKNEVDILENGELIADVSMPDWGRYTLRMASGRWYTLVSDMFSNSYRWVSNAGEELIWYSQGLLEICNGTILLAANVPPEDRELLLCTGFYLKQYSDQTVVLLIIFFILFIVIF</sequence>
<dbReference type="STRING" id="400092.PKOR_01240"/>
<organism evidence="2 3">
    <name type="scientific">Pontibacter korlensis</name>
    <dbReference type="NCBI Taxonomy" id="400092"/>
    <lineage>
        <taxon>Bacteria</taxon>
        <taxon>Pseudomonadati</taxon>
        <taxon>Bacteroidota</taxon>
        <taxon>Cytophagia</taxon>
        <taxon>Cytophagales</taxon>
        <taxon>Hymenobacteraceae</taxon>
        <taxon>Pontibacter</taxon>
    </lineage>
</organism>
<name>A0A0E3ZE02_9BACT</name>
<gene>
    <name evidence="2" type="ORF">PKOR_01240</name>
</gene>